<dbReference type="InterPro" id="IPR036389">
    <property type="entry name" value="RNase_III_sf"/>
</dbReference>
<dbReference type="SMART" id="SM00535">
    <property type="entry name" value="RIBOc"/>
    <property type="match status" value="2"/>
</dbReference>
<evidence type="ECO:0000259" key="2">
    <source>
        <dbReference type="PROSITE" id="PS50142"/>
    </source>
</evidence>
<proteinExistence type="predicted"/>
<gene>
    <name evidence="4" type="primary">LOC103339246</name>
</gene>
<evidence type="ECO:0000313" key="4">
    <source>
        <dbReference type="RefSeq" id="XP_016651508.1"/>
    </source>
</evidence>
<dbReference type="Pfam" id="PF00636">
    <property type="entry name" value="Ribonuclease_3"/>
    <property type="match status" value="2"/>
</dbReference>
<name>A0ABM1LVT1_PRUMU</name>
<reference evidence="4" key="2">
    <citation type="submission" date="2025-08" db="UniProtKB">
        <authorList>
            <consortium name="RefSeq"/>
        </authorList>
    </citation>
    <scope>IDENTIFICATION</scope>
</reference>
<feature type="domain" description="RNase III" evidence="2">
    <location>
        <begin position="1"/>
        <end position="144"/>
    </location>
</feature>
<dbReference type="InterPro" id="IPR000999">
    <property type="entry name" value="RNase_III_dom"/>
</dbReference>
<dbReference type="PROSITE" id="PS00517">
    <property type="entry name" value="RNASE_3_1"/>
    <property type="match status" value="1"/>
</dbReference>
<dbReference type="Gene3D" id="1.10.1520.10">
    <property type="entry name" value="Ribonuclease III domain"/>
    <property type="match status" value="2"/>
</dbReference>
<dbReference type="PROSITE" id="PS50142">
    <property type="entry name" value="RNASE_3_2"/>
    <property type="match status" value="2"/>
</dbReference>
<reference evidence="3" key="1">
    <citation type="journal article" date="2012" name="Nat. Commun.">
        <title>The genome of Prunus mume.</title>
        <authorList>
            <person name="Zhang Q."/>
            <person name="Chen W."/>
            <person name="Sun L."/>
            <person name="Zhao F."/>
            <person name="Huang B."/>
            <person name="Yang W."/>
            <person name="Tao Y."/>
            <person name="Wang J."/>
            <person name="Yuan Z."/>
            <person name="Fan G."/>
            <person name="Xing Z."/>
            <person name="Han C."/>
            <person name="Pan H."/>
            <person name="Zhong X."/>
            <person name="Shi W."/>
            <person name="Liang X."/>
            <person name="Du D."/>
            <person name="Sun F."/>
            <person name="Xu Z."/>
            <person name="Hao R."/>
            <person name="Lv T."/>
            <person name="Lv Y."/>
            <person name="Zheng Z."/>
            <person name="Sun M."/>
            <person name="Luo L."/>
            <person name="Cai M."/>
            <person name="Gao Y."/>
            <person name="Wang J."/>
            <person name="Yin Y."/>
            <person name="Xu X."/>
            <person name="Cheng T."/>
            <person name="Wang J."/>
        </authorList>
    </citation>
    <scope>NUCLEOTIDE SEQUENCE [LARGE SCALE GENOMIC DNA]</scope>
</reference>
<accession>A0ABM1LVT1</accession>
<keyword evidence="1" id="KW-0378">Hydrolase</keyword>
<keyword evidence="3" id="KW-1185">Reference proteome</keyword>
<dbReference type="RefSeq" id="XP_016651508.1">
    <property type="nucleotide sequence ID" value="XM_016796022.1"/>
</dbReference>
<organism evidence="3 4">
    <name type="scientific">Prunus mume</name>
    <name type="common">Japanese apricot</name>
    <name type="synonym">Armeniaca mume</name>
    <dbReference type="NCBI Taxonomy" id="102107"/>
    <lineage>
        <taxon>Eukaryota</taxon>
        <taxon>Viridiplantae</taxon>
        <taxon>Streptophyta</taxon>
        <taxon>Embryophyta</taxon>
        <taxon>Tracheophyta</taxon>
        <taxon>Spermatophyta</taxon>
        <taxon>Magnoliopsida</taxon>
        <taxon>eudicotyledons</taxon>
        <taxon>Gunneridae</taxon>
        <taxon>Pentapetalae</taxon>
        <taxon>rosids</taxon>
        <taxon>fabids</taxon>
        <taxon>Rosales</taxon>
        <taxon>Rosaceae</taxon>
        <taxon>Amygdaloideae</taxon>
        <taxon>Amygdaleae</taxon>
        <taxon>Prunus</taxon>
    </lineage>
</organism>
<dbReference type="PANTHER" id="PTHR14950">
    <property type="entry name" value="DICER-RELATED"/>
    <property type="match status" value="1"/>
</dbReference>
<dbReference type="PANTHER" id="PTHR14950:SF70">
    <property type="entry name" value="ENDORIBONUCLEASE DICER HOMOLOG 2"/>
    <property type="match status" value="1"/>
</dbReference>
<evidence type="ECO:0000256" key="1">
    <source>
        <dbReference type="ARBA" id="ARBA00022801"/>
    </source>
</evidence>
<dbReference type="Proteomes" id="UP000694861">
    <property type="component" value="Linkage group LG8"/>
</dbReference>
<evidence type="ECO:0000313" key="3">
    <source>
        <dbReference type="Proteomes" id="UP000694861"/>
    </source>
</evidence>
<dbReference type="GeneID" id="103339246"/>
<dbReference type="SUPFAM" id="SSF69065">
    <property type="entry name" value="RNase III domain-like"/>
    <property type="match status" value="2"/>
</dbReference>
<protein>
    <submittedName>
        <fullName evidence="4">Endoribonuclease Dicer homolog 2-like</fullName>
    </submittedName>
</protein>
<sequence>MPRVGLSPTNCQVLEAITTKGCQENFNLESLETLGDSFLKYATSQQLFKTYQNNAEGLLSGQREKIVSNPGLCKLGCDRKLPITGFIRNECFDPKKWTIPGDYSGTSFLSEDLPSNERNIYIKGRRKVKDETVADVVEALIGALRGGEIAVIYFMNWVGIKVDLVHIPYERHFQVQPEKLIDVRHLESLLNNYSFCHPHLLLEALTHRSCMLPKIPGCYERLEFLGDAVLDYVITFYLYNKYRAISSPGFVTDMRSASVNNDCYALSAVKAGLHKHILASDNADNDIANTVNNFGRLSIESTFGWEIETYFSEVLADIIESIAGAIFVDSEYDKDIVFQSICPLLEPLVTPETMPLNHVREFKDYCRKMQYIMKRPVISTQNGVVTRTIEVEAKGVVLYKYTSTVSNNKTAEIVACNFFLRSLKETNLE</sequence>
<feature type="domain" description="RNase III" evidence="2">
    <location>
        <begin position="183"/>
        <end position="331"/>
    </location>
</feature>
<dbReference type="CDD" id="cd00593">
    <property type="entry name" value="RIBOc"/>
    <property type="match status" value="2"/>
</dbReference>